<evidence type="ECO:0000313" key="2">
    <source>
        <dbReference type="Proteomes" id="UP000190306"/>
    </source>
</evidence>
<dbReference type="EMBL" id="LHQL01000001">
    <property type="protein sequence ID" value="OOQ55346.1"/>
    <property type="molecule type" value="Genomic_DNA"/>
</dbReference>
<evidence type="ECO:0000313" key="1">
    <source>
        <dbReference type="EMBL" id="OOQ55346.1"/>
    </source>
</evidence>
<gene>
    <name evidence="1" type="ORF">AFM16_04930</name>
</gene>
<keyword evidence="2" id="KW-1185">Reference proteome</keyword>
<accession>A0ABX3LTM4</accession>
<name>A0ABX3LTM4_STRAT</name>
<sequence length="65" mass="7277">MARATLQLLLAEGTTLYRLRRAQILDEATATGDPLHLMGLFGITNDTVMRYITTAFPERTAKIPR</sequence>
<evidence type="ECO:0008006" key="3">
    <source>
        <dbReference type="Google" id="ProtNLM"/>
    </source>
</evidence>
<comment type="caution">
    <text evidence="1">The sequence shown here is derived from an EMBL/GenBank/DDBJ whole genome shotgun (WGS) entry which is preliminary data.</text>
</comment>
<protein>
    <recommendedName>
        <fullName evidence="3">HTH araC/xylS-type domain-containing protein</fullName>
    </recommendedName>
</protein>
<organism evidence="1 2">
    <name type="scientific">Streptomyces antibioticus</name>
    <dbReference type="NCBI Taxonomy" id="1890"/>
    <lineage>
        <taxon>Bacteria</taxon>
        <taxon>Bacillati</taxon>
        <taxon>Actinomycetota</taxon>
        <taxon>Actinomycetes</taxon>
        <taxon>Kitasatosporales</taxon>
        <taxon>Streptomycetaceae</taxon>
        <taxon>Streptomyces</taxon>
    </lineage>
</organism>
<dbReference type="Proteomes" id="UP000190306">
    <property type="component" value="Chromosome"/>
</dbReference>
<reference evidence="1 2" key="1">
    <citation type="submission" date="2015-07" db="EMBL/GenBank/DDBJ databases">
        <title>Draft Genome Sequence of Streptomyces antibioticus, IMRU 3720 reveals insights in the evolution of actinomycin biosynthetic gene clusters in Streptomyces.</title>
        <authorList>
            <person name="Crnovcic I."/>
            <person name="Ruckert C."/>
            <person name="Kalinowksi J."/>
            <person name="Keller U."/>
        </authorList>
    </citation>
    <scope>NUCLEOTIDE SEQUENCE [LARGE SCALE GENOMIC DNA]</scope>
    <source>
        <strain evidence="1 2">DSM 41481</strain>
    </source>
</reference>
<proteinExistence type="predicted"/>